<evidence type="ECO:0000256" key="1">
    <source>
        <dbReference type="SAM" id="Phobius"/>
    </source>
</evidence>
<feature type="transmembrane region" description="Helical" evidence="1">
    <location>
        <begin position="67"/>
        <end position="89"/>
    </location>
</feature>
<name>A0A1G2CDI9_9BACT</name>
<dbReference type="GO" id="GO:0016020">
    <property type="term" value="C:membrane"/>
    <property type="evidence" value="ECO:0007669"/>
    <property type="project" value="InterPro"/>
</dbReference>
<dbReference type="Pfam" id="PF00892">
    <property type="entry name" value="EamA"/>
    <property type="match status" value="1"/>
</dbReference>
<evidence type="ECO:0000313" key="4">
    <source>
        <dbReference type="Proteomes" id="UP000179059"/>
    </source>
</evidence>
<comment type="caution">
    <text evidence="3">The sequence shown here is derived from an EMBL/GenBank/DDBJ whole genome shotgun (WGS) entry which is preliminary data.</text>
</comment>
<evidence type="ECO:0000259" key="2">
    <source>
        <dbReference type="Pfam" id="PF00892"/>
    </source>
</evidence>
<organism evidence="3 4">
    <name type="scientific">Candidatus Liptonbacteria bacterium RIFCSPHIGHO2_01_FULL_57_28</name>
    <dbReference type="NCBI Taxonomy" id="1798647"/>
    <lineage>
        <taxon>Bacteria</taxon>
        <taxon>Candidatus Liptoniibacteriota</taxon>
    </lineage>
</organism>
<feature type="transmembrane region" description="Helical" evidence="1">
    <location>
        <begin position="30"/>
        <end position="51"/>
    </location>
</feature>
<dbReference type="Proteomes" id="UP000179059">
    <property type="component" value="Unassembled WGS sequence"/>
</dbReference>
<keyword evidence="1" id="KW-0812">Transmembrane</keyword>
<dbReference type="SUPFAM" id="SSF103481">
    <property type="entry name" value="Multidrug resistance efflux transporter EmrE"/>
    <property type="match status" value="1"/>
</dbReference>
<dbReference type="EMBL" id="MHKX01000007">
    <property type="protein sequence ID" value="OGY98497.1"/>
    <property type="molecule type" value="Genomic_DNA"/>
</dbReference>
<feature type="transmembrane region" description="Helical" evidence="1">
    <location>
        <begin position="122"/>
        <end position="141"/>
    </location>
</feature>
<accession>A0A1G2CDI9</accession>
<dbReference type="STRING" id="1798647.A2855_01785"/>
<feature type="domain" description="EamA" evidence="2">
    <location>
        <begin position="2"/>
        <end position="139"/>
    </location>
</feature>
<protein>
    <recommendedName>
        <fullName evidence="2">EamA domain-containing protein</fullName>
    </recommendedName>
</protein>
<proteinExistence type="predicted"/>
<gene>
    <name evidence="3" type="ORF">A2855_01785</name>
</gene>
<dbReference type="AlphaFoldDB" id="A0A1G2CDI9"/>
<reference evidence="3 4" key="1">
    <citation type="journal article" date="2016" name="Nat. Commun.">
        <title>Thousands of microbial genomes shed light on interconnected biogeochemical processes in an aquifer system.</title>
        <authorList>
            <person name="Anantharaman K."/>
            <person name="Brown C.T."/>
            <person name="Hug L.A."/>
            <person name="Sharon I."/>
            <person name="Castelle C.J."/>
            <person name="Probst A.J."/>
            <person name="Thomas B.C."/>
            <person name="Singh A."/>
            <person name="Wilkins M.J."/>
            <person name="Karaoz U."/>
            <person name="Brodie E.L."/>
            <person name="Williams K.H."/>
            <person name="Hubbard S.S."/>
            <person name="Banfield J.F."/>
        </authorList>
    </citation>
    <scope>NUCLEOTIDE SEQUENCE [LARGE SCALE GENOMIC DNA]</scope>
</reference>
<evidence type="ECO:0000313" key="3">
    <source>
        <dbReference type="EMBL" id="OGY98497.1"/>
    </source>
</evidence>
<sequence length="143" mass="15788">MWLLFALGASLFWGATYVFNEEVYKKISVFTSLSLASFVVFIATLFIAYFAGTLKPDLVAIVSSKRLLWYVVGGILALLIAEIFIGFSITAKSATLAGLVEISYPIFIALFSYLLFKSRVSVSTLIGGGIIFCGIFVIYYFNR</sequence>
<dbReference type="InterPro" id="IPR037185">
    <property type="entry name" value="EmrE-like"/>
</dbReference>
<feature type="transmembrane region" description="Helical" evidence="1">
    <location>
        <begin position="95"/>
        <end position="115"/>
    </location>
</feature>
<keyword evidence="1" id="KW-0472">Membrane</keyword>
<keyword evidence="1" id="KW-1133">Transmembrane helix</keyword>
<dbReference type="InterPro" id="IPR000620">
    <property type="entry name" value="EamA_dom"/>
</dbReference>